<feature type="domain" description="F-box" evidence="1">
    <location>
        <begin position="10"/>
        <end position="50"/>
    </location>
</feature>
<dbReference type="Pfam" id="PF00646">
    <property type="entry name" value="F-box"/>
    <property type="match status" value="1"/>
</dbReference>
<dbReference type="AlphaFoldDB" id="A0AAQ3U7J3"/>
<dbReference type="InterPro" id="IPR001810">
    <property type="entry name" value="F-box_dom"/>
</dbReference>
<evidence type="ECO:0000313" key="3">
    <source>
        <dbReference type="Proteomes" id="UP001341281"/>
    </source>
</evidence>
<organism evidence="2 3">
    <name type="scientific">Paspalum notatum var. saurae</name>
    <dbReference type="NCBI Taxonomy" id="547442"/>
    <lineage>
        <taxon>Eukaryota</taxon>
        <taxon>Viridiplantae</taxon>
        <taxon>Streptophyta</taxon>
        <taxon>Embryophyta</taxon>
        <taxon>Tracheophyta</taxon>
        <taxon>Spermatophyta</taxon>
        <taxon>Magnoliopsida</taxon>
        <taxon>Liliopsida</taxon>
        <taxon>Poales</taxon>
        <taxon>Poaceae</taxon>
        <taxon>PACMAD clade</taxon>
        <taxon>Panicoideae</taxon>
        <taxon>Andropogonodae</taxon>
        <taxon>Paspaleae</taxon>
        <taxon>Paspalinae</taxon>
        <taxon>Paspalum</taxon>
    </lineage>
</organism>
<dbReference type="EMBL" id="CP144751">
    <property type="protein sequence ID" value="WVZ86866.1"/>
    <property type="molecule type" value="Genomic_DNA"/>
</dbReference>
<dbReference type="InterPro" id="IPR005174">
    <property type="entry name" value="KIB1-4_b-propeller"/>
</dbReference>
<dbReference type="Gene3D" id="1.20.1280.50">
    <property type="match status" value="1"/>
</dbReference>
<dbReference type="InterPro" id="IPR050942">
    <property type="entry name" value="F-box_BR-signaling"/>
</dbReference>
<accession>A0AAQ3U7J3</accession>
<evidence type="ECO:0000313" key="2">
    <source>
        <dbReference type="EMBL" id="WVZ86866.1"/>
    </source>
</evidence>
<sequence length="206" mass="23301">MAMASDWADLPDDLLDMVAKRTPGIKDYVRLRAVCKSWRSFLRPKSMPPLLMLPYDPRGESCTRAFLDVSDGTVHELDLPETRGYRCCGSSHGWFVLERWPDLCLLNPATRERVQVPPLTRRVEAWSGARFMQRGARERWEDRACRGLRHPLSEPEVRRAALSSDPSVDGNCTVMVLLATVEAVFCKPTDASWRTLAFAPDPDSVP</sequence>
<name>A0AAQ3U7J3_PASNO</name>
<reference evidence="2 3" key="1">
    <citation type="submission" date="2024-02" db="EMBL/GenBank/DDBJ databases">
        <title>High-quality chromosome-scale genome assembly of Pensacola bahiagrass (Paspalum notatum Flugge var. saurae).</title>
        <authorList>
            <person name="Vega J.M."/>
            <person name="Podio M."/>
            <person name="Orjuela J."/>
            <person name="Siena L.A."/>
            <person name="Pessino S.C."/>
            <person name="Combes M.C."/>
            <person name="Mariac C."/>
            <person name="Albertini E."/>
            <person name="Pupilli F."/>
            <person name="Ortiz J.P.A."/>
            <person name="Leblanc O."/>
        </authorList>
    </citation>
    <scope>NUCLEOTIDE SEQUENCE [LARGE SCALE GENOMIC DNA]</scope>
    <source>
        <strain evidence="2">R1</strain>
        <tissue evidence="2">Leaf</tissue>
    </source>
</reference>
<evidence type="ECO:0000259" key="1">
    <source>
        <dbReference type="SMART" id="SM00256"/>
    </source>
</evidence>
<protein>
    <recommendedName>
        <fullName evidence="1">F-box domain-containing protein</fullName>
    </recommendedName>
</protein>
<dbReference type="PANTHER" id="PTHR44259">
    <property type="entry name" value="OS07G0183000 PROTEIN-RELATED"/>
    <property type="match status" value="1"/>
</dbReference>
<dbReference type="Pfam" id="PF03478">
    <property type="entry name" value="Beta-prop_KIB1-4"/>
    <property type="match status" value="1"/>
</dbReference>
<dbReference type="SMART" id="SM00256">
    <property type="entry name" value="FBOX"/>
    <property type="match status" value="1"/>
</dbReference>
<dbReference type="Proteomes" id="UP001341281">
    <property type="component" value="Chromosome 07"/>
</dbReference>
<gene>
    <name evidence="2" type="ORF">U9M48_033585</name>
</gene>
<dbReference type="InterPro" id="IPR036047">
    <property type="entry name" value="F-box-like_dom_sf"/>
</dbReference>
<dbReference type="SUPFAM" id="SSF81383">
    <property type="entry name" value="F-box domain"/>
    <property type="match status" value="1"/>
</dbReference>
<keyword evidence="3" id="KW-1185">Reference proteome</keyword>
<proteinExistence type="predicted"/>